<gene>
    <name evidence="1" type="ORF">Cgig2_015521</name>
</gene>
<organism evidence="1 2">
    <name type="scientific">Carnegiea gigantea</name>
    <dbReference type="NCBI Taxonomy" id="171969"/>
    <lineage>
        <taxon>Eukaryota</taxon>
        <taxon>Viridiplantae</taxon>
        <taxon>Streptophyta</taxon>
        <taxon>Embryophyta</taxon>
        <taxon>Tracheophyta</taxon>
        <taxon>Spermatophyta</taxon>
        <taxon>Magnoliopsida</taxon>
        <taxon>eudicotyledons</taxon>
        <taxon>Gunneridae</taxon>
        <taxon>Pentapetalae</taxon>
        <taxon>Caryophyllales</taxon>
        <taxon>Cactineae</taxon>
        <taxon>Cactaceae</taxon>
        <taxon>Cactoideae</taxon>
        <taxon>Echinocereeae</taxon>
        <taxon>Carnegiea</taxon>
    </lineage>
</organism>
<evidence type="ECO:0000313" key="2">
    <source>
        <dbReference type="Proteomes" id="UP001153076"/>
    </source>
</evidence>
<protein>
    <submittedName>
        <fullName evidence="1">Uncharacterized protein</fullName>
    </submittedName>
</protein>
<name>A0A9Q1JKH6_9CARY</name>
<evidence type="ECO:0000313" key="1">
    <source>
        <dbReference type="EMBL" id="KAJ8423606.1"/>
    </source>
</evidence>
<comment type="caution">
    <text evidence="1">The sequence shown here is derived from an EMBL/GenBank/DDBJ whole genome shotgun (WGS) entry which is preliminary data.</text>
</comment>
<dbReference type="AlphaFoldDB" id="A0A9Q1JKH6"/>
<keyword evidence="2" id="KW-1185">Reference proteome</keyword>
<dbReference type="Proteomes" id="UP001153076">
    <property type="component" value="Unassembled WGS sequence"/>
</dbReference>
<sequence>MSALLCVIARLQDVPTLLDFNNLCDPKTMIRCHHVLTCYRTGSQVLLPRRYISLERNNTFAFCGWWSKMFMSSTLSQHTSDSKRKQSNLSDTNILNDEGLYSTRPKLKIVHSRKPLKPFVPSMADDSSLIAITIPVIPSSAISSQHIASSTTVTNDVKEYFKSSPAEICR</sequence>
<reference evidence="1" key="1">
    <citation type="submission" date="2022-04" db="EMBL/GenBank/DDBJ databases">
        <title>Carnegiea gigantea Genome sequencing and assembly v2.</title>
        <authorList>
            <person name="Copetti D."/>
            <person name="Sanderson M.J."/>
            <person name="Burquez A."/>
            <person name="Wojciechowski M.F."/>
        </authorList>
    </citation>
    <scope>NUCLEOTIDE SEQUENCE</scope>
    <source>
        <strain evidence="1">SGP5-SGP5p</strain>
        <tissue evidence="1">Aerial part</tissue>
    </source>
</reference>
<dbReference type="EMBL" id="JAKOGI010001928">
    <property type="protein sequence ID" value="KAJ8423606.1"/>
    <property type="molecule type" value="Genomic_DNA"/>
</dbReference>
<proteinExistence type="predicted"/>
<accession>A0A9Q1JKH6</accession>